<reference evidence="1 2" key="1">
    <citation type="submission" date="2020-08" db="EMBL/GenBank/DDBJ databases">
        <title>Sequencing the genomes of 1000 actinobacteria strains.</title>
        <authorList>
            <person name="Klenk H.-P."/>
        </authorList>
    </citation>
    <scope>NUCLEOTIDE SEQUENCE [LARGE SCALE GENOMIC DNA]</scope>
    <source>
        <strain evidence="1 2">DSM 44230</strain>
    </source>
</reference>
<gene>
    <name evidence="1" type="ORF">HNR67_007915</name>
</gene>
<keyword evidence="2" id="KW-1185">Reference proteome</keyword>
<accession>A0A7W7CIW7</accession>
<sequence>MAWPHPENEFHPFSDGYFGIDREYFRAGEETFRRHGEQLMRDDQLRGAEFMTSLLEVTEREFDFGAHMLTDFSHGFDSGAF</sequence>
<dbReference type="EMBL" id="JACHMH010000001">
    <property type="protein sequence ID" value="MBB4681797.1"/>
    <property type="molecule type" value="Genomic_DNA"/>
</dbReference>
<comment type="caution">
    <text evidence="1">The sequence shown here is derived from an EMBL/GenBank/DDBJ whole genome shotgun (WGS) entry which is preliminary data.</text>
</comment>
<name>A0A7W7CIW7_9PSEU</name>
<dbReference type="Proteomes" id="UP000533598">
    <property type="component" value="Unassembled WGS sequence"/>
</dbReference>
<evidence type="ECO:0000313" key="1">
    <source>
        <dbReference type="EMBL" id="MBB4681797.1"/>
    </source>
</evidence>
<organism evidence="1 2">
    <name type="scientific">Crossiella cryophila</name>
    <dbReference type="NCBI Taxonomy" id="43355"/>
    <lineage>
        <taxon>Bacteria</taxon>
        <taxon>Bacillati</taxon>
        <taxon>Actinomycetota</taxon>
        <taxon>Actinomycetes</taxon>
        <taxon>Pseudonocardiales</taxon>
        <taxon>Pseudonocardiaceae</taxon>
        <taxon>Crossiella</taxon>
    </lineage>
</organism>
<evidence type="ECO:0000313" key="2">
    <source>
        <dbReference type="Proteomes" id="UP000533598"/>
    </source>
</evidence>
<dbReference type="RefSeq" id="WP_185008642.1">
    <property type="nucleotide sequence ID" value="NZ_BAAAUI010000082.1"/>
</dbReference>
<dbReference type="AlphaFoldDB" id="A0A7W7CIW7"/>
<protein>
    <submittedName>
        <fullName evidence="1">Uncharacterized protein</fullName>
    </submittedName>
</protein>
<proteinExistence type="predicted"/>